<feature type="transmembrane region" description="Helical" evidence="5">
    <location>
        <begin position="167"/>
        <end position="189"/>
    </location>
</feature>
<keyword evidence="6" id="KW-0407">Ion channel</keyword>
<dbReference type="RefSeq" id="WP_244513632.1">
    <property type="nucleotide sequence ID" value="NZ_FOHE01000020.1"/>
</dbReference>
<comment type="subcellular location">
    <subcellularLocation>
        <location evidence="1">Membrane</location>
        <topology evidence="1">Multi-pass membrane protein</topology>
    </subcellularLocation>
</comment>
<dbReference type="STRING" id="930131.SAMN05216389_12029"/>
<keyword evidence="3 5" id="KW-1133">Transmembrane helix</keyword>
<feature type="transmembrane region" description="Helical" evidence="5">
    <location>
        <begin position="137"/>
        <end position="155"/>
    </location>
</feature>
<dbReference type="InterPro" id="IPR027359">
    <property type="entry name" value="Volt_channel_dom_sf"/>
</dbReference>
<evidence type="ECO:0000256" key="5">
    <source>
        <dbReference type="SAM" id="Phobius"/>
    </source>
</evidence>
<dbReference type="GO" id="GO:0034220">
    <property type="term" value="P:monoatomic ion transmembrane transport"/>
    <property type="evidence" value="ECO:0007669"/>
    <property type="project" value="UniProtKB-KW"/>
</dbReference>
<organism evidence="6 7">
    <name type="scientific">Oceanobacillus limi</name>
    <dbReference type="NCBI Taxonomy" id="930131"/>
    <lineage>
        <taxon>Bacteria</taxon>
        <taxon>Bacillati</taxon>
        <taxon>Bacillota</taxon>
        <taxon>Bacilli</taxon>
        <taxon>Bacillales</taxon>
        <taxon>Bacillaceae</taxon>
        <taxon>Oceanobacillus</taxon>
    </lineage>
</organism>
<feature type="transmembrane region" description="Helical" evidence="5">
    <location>
        <begin position="65"/>
        <end position="90"/>
    </location>
</feature>
<accession>A0A1I0GAN7</accession>
<dbReference type="Proteomes" id="UP000198618">
    <property type="component" value="Unassembled WGS sequence"/>
</dbReference>
<feature type="transmembrane region" description="Helical" evidence="5">
    <location>
        <begin position="34"/>
        <end position="53"/>
    </location>
</feature>
<reference evidence="6 7" key="1">
    <citation type="submission" date="2016-10" db="EMBL/GenBank/DDBJ databases">
        <authorList>
            <person name="de Groot N.N."/>
        </authorList>
    </citation>
    <scope>NUCLEOTIDE SEQUENCE [LARGE SCALE GENOMIC DNA]</scope>
    <source>
        <strain evidence="6 7">IBRC-M 10780</strain>
    </source>
</reference>
<evidence type="ECO:0000256" key="1">
    <source>
        <dbReference type="ARBA" id="ARBA00004141"/>
    </source>
</evidence>
<evidence type="ECO:0000256" key="2">
    <source>
        <dbReference type="ARBA" id="ARBA00022692"/>
    </source>
</evidence>
<dbReference type="Gene3D" id="1.20.120.350">
    <property type="entry name" value="Voltage-gated potassium channels. Chain C"/>
    <property type="match status" value="1"/>
</dbReference>
<gene>
    <name evidence="6" type="ORF">SAMN05216389_12029</name>
</gene>
<keyword evidence="7" id="KW-1185">Reference proteome</keyword>
<evidence type="ECO:0000313" key="7">
    <source>
        <dbReference type="Proteomes" id="UP000198618"/>
    </source>
</evidence>
<keyword evidence="6" id="KW-0406">Ion transport</keyword>
<protein>
    <submittedName>
        <fullName evidence="6">Voltage-gated potassium channel</fullName>
    </submittedName>
</protein>
<feature type="transmembrane region" description="Helical" evidence="5">
    <location>
        <begin position="6"/>
        <end position="27"/>
    </location>
</feature>
<dbReference type="AlphaFoldDB" id="A0A1I0GAN7"/>
<keyword evidence="2 5" id="KW-0812">Transmembrane</keyword>
<proteinExistence type="predicted"/>
<name>A0A1I0GAN7_9BACI</name>
<dbReference type="SUPFAM" id="SSF81324">
    <property type="entry name" value="Voltage-gated potassium channels"/>
    <property type="match status" value="1"/>
</dbReference>
<dbReference type="GO" id="GO:0016020">
    <property type="term" value="C:membrane"/>
    <property type="evidence" value="ECO:0007669"/>
    <property type="project" value="UniProtKB-SubCell"/>
</dbReference>
<feature type="transmembrane region" description="Helical" evidence="5">
    <location>
        <begin position="111"/>
        <end position="131"/>
    </location>
</feature>
<dbReference type="EMBL" id="FOHE01000020">
    <property type="protein sequence ID" value="SET67803.1"/>
    <property type="molecule type" value="Genomic_DNA"/>
</dbReference>
<evidence type="ECO:0000313" key="6">
    <source>
        <dbReference type="EMBL" id="SET67803.1"/>
    </source>
</evidence>
<evidence type="ECO:0000256" key="3">
    <source>
        <dbReference type="ARBA" id="ARBA00022989"/>
    </source>
</evidence>
<evidence type="ECO:0000256" key="4">
    <source>
        <dbReference type="ARBA" id="ARBA00023136"/>
    </source>
</evidence>
<keyword evidence="4 5" id="KW-0472">Membrane</keyword>
<keyword evidence="6" id="KW-0813">Transport</keyword>
<sequence length="209" mass="24615">MLQKLIKITYESMMVLLVMLTIITLWTENTYNSMVNWLVWFIFFVDFLLRFLFSTEKLVFIKKNPFLLLAIIPFDQFFQIARVVRLFYFFRIKTIAKYYILPYVNKMKIQSISIVVLVLLGLFLLEAAIILNLEESIISYFNAIYVILGHMLFFGHEIFTINHDISIWLLTITSIVGIVIQGVALQWGFTKLELIYEKIKGAEQSKRVS</sequence>